<reference evidence="1 2" key="2">
    <citation type="journal article" date="2022" name="Mol. Ecol. Resour.">
        <title>The genomes of chicory, endive, great burdock and yacon provide insights into Asteraceae paleo-polyploidization history and plant inulin production.</title>
        <authorList>
            <person name="Fan W."/>
            <person name="Wang S."/>
            <person name="Wang H."/>
            <person name="Wang A."/>
            <person name="Jiang F."/>
            <person name="Liu H."/>
            <person name="Zhao H."/>
            <person name="Xu D."/>
            <person name="Zhang Y."/>
        </authorList>
    </citation>
    <scope>NUCLEOTIDE SEQUENCE [LARGE SCALE GENOMIC DNA]</scope>
    <source>
        <strain evidence="2">cv. Punajuju</strain>
        <tissue evidence="1">Leaves</tissue>
    </source>
</reference>
<reference evidence="2" key="1">
    <citation type="journal article" date="2022" name="Mol. Ecol. Resour.">
        <title>The genomes of chicory, endive, great burdock and yacon provide insights into Asteraceae palaeo-polyploidization history and plant inulin production.</title>
        <authorList>
            <person name="Fan W."/>
            <person name="Wang S."/>
            <person name="Wang H."/>
            <person name="Wang A."/>
            <person name="Jiang F."/>
            <person name="Liu H."/>
            <person name="Zhao H."/>
            <person name="Xu D."/>
            <person name="Zhang Y."/>
        </authorList>
    </citation>
    <scope>NUCLEOTIDE SEQUENCE [LARGE SCALE GENOMIC DNA]</scope>
    <source>
        <strain evidence="2">cv. Punajuju</strain>
    </source>
</reference>
<keyword evidence="2" id="KW-1185">Reference proteome</keyword>
<name>A0ACB9G9M2_CICIN</name>
<dbReference type="EMBL" id="CM042010">
    <property type="protein sequence ID" value="KAI3780142.1"/>
    <property type="molecule type" value="Genomic_DNA"/>
</dbReference>
<comment type="caution">
    <text evidence="1">The sequence shown here is derived from an EMBL/GenBank/DDBJ whole genome shotgun (WGS) entry which is preliminary data.</text>
</comment>
<organism evidence="1 2">
    <name type="scientific">Cichorium intybus</name>
    <name type="common">Chicory</name>
    <dbReference type="NCBI Taxonomy" id="13427"/>
    <lineage>
        <taxon>Eukaryota</taxon>
        <taxon>Viridiplantae</taxon>
        <taxon>Streptophyta</taxon>
        <taxon>Embryophyta</taxon>
        <taxon>Tracheophyta</taxon>
        <taxon>Spermatophyta</taxon>
        <taxon>Magnoliopsida</taxon>
        <taxon>eudicotyledons</taxon>
        <taxon>Gunneridae</taxon>
        <taxon>Pentapetalae</taxon>
        <taxon>asterids</taxon>
        <taxon>campanulids</taxon>
        <taxon>Asterales</taxon>
        <taxon>Asteraceae</taxon>
        <taxon>Cichorioideae</taxon>
        <taxon>Cichorieae</taxon>
        <taxon>Cichoriinae</taxon>
        <taxon>Cichorium</taxon>
    </lineage>
</organism>
<protein>
    <submittedName>
        <fullName evidence="1">Uncharacterized protein</fullName>
    </submittedName>
</protein>
<sequence>MEIMIAGTDTTSTMVEWVMAELLHNPAVKTKVHEELTQVFGTNIVEESQLSKLSYLDAVIKETFRLHPPLPLLIHRSPDESCTVDGYTIPKGTIVFLNVFAIQRDPDNWPNPLEFKPERFLNKKWDYSGNNLKFFPFGAGRRMCPGVPLGEKMLTYILASLLHHFEWSLPDNEELELSDKFGFVAKKKEPLIAIPSHRLSYESLDM</sequence>
<proteinExistence type="predicted"/>
<evidence type="ECO:0000313" key="1">
    <source>
        <dbReference type="EMBL" id="KAI3780142.1"/>
    </source>
</evidence>
<gene>
    <name evidence="1" type="ORF">L2E82_10088</name>
</gene>
<dbReference type="Proteomes" id="UP001055811">
    <property type="component" value="Linkage Group LG02"/>
</dbReference>
<evidence type="ECO:0000313" key="2">
    <source>
        <dbReference type="Proteomes" id="UP001055811"/>
    </source>
</evidence>
<accession>A0ACB9G9M2</accession>